<evidence type="ECO:0000256" key="12">
    <source>
        <dbReference type="PIRSR" id="PIRSR004682-3"/>
    </source>
</evidence>
<evidence type="ECO:0000256" key="1">
    <source>
        <dbReference type="ARBA" id="ARBA00004496"/>
    </source>
</evidence>
<evidence type="ECO:0000256" key="8">
    <source>
        <dbReference type="ARBA" id="ARBA00061616"/>
    </source>
</evidence>
<dbReference type="RefSeq" id="WP_045779328.1">
    <property type="nucleotide sequence ID" value="NZ_LAJX01000112.1"/>
</dbReference>
<dbReference type="AlphaFoldDB" id="A0A0F3ILF6"/>
<feature type="binding site" evidence="13">
    <location>
        <position position="134"/>
    </location>
    <ligand>
        <name>Mg(2+)</name>
        <dbReference type="ChEBI" id="CHEBI:18420"/>
    </ligand>
</feature>
<evidence type="ECO:0000256" key="5">
    <source>
        <dbReference type="ARBA" id="ARBA00022833"/>
    </source>
</evidence>
<dbReference type="Pfam" id="PF13242">
    <property type="entry name" value="Hydrolase_like"/>
    <property type="match status" value="1"/>
</dbReference>
<feature type="region of interest" description="Disordered" evidence="14">
    <location>
        <begin position="159"/>
        <end position="179"/>
    </location>
</feature>
<feature type="binding site" evidence="11">
    <location>
        <begin position="8"/>
        <end position="10"/>
    </location>
    <ligand>
        <name>substrate</name>
    </ligand>
</feature>
<dbReference type="InterPro" id="IPR006549">
    <property type="entry name" value="HAD-SF_hydro_IIIA"/>
</dbReference>
<keyword evidence="2 9" id="KW-0963">Cytoplasm</keyword>
<keyword evidence="16" id="KW-1185">Reference proteome</keyword>
<comment type="cofactor">
    <cofactor evidence="13">
        <name>Mg(2+)</name>
        <dbReference type="ChEBI" id="CHEBI:18420"/>
    </cofactor>
</comment>
<accession>A0A0F3ILF6</accession>
<feature type="binding site" evidence="13">
    <location>
        <position position="91"/>
    </location>
    <ligand>
        <name>Zn(2+)</name>
        <dbReference type="ChEBI" id="CHEBI:29105"/>
    </ligand>
</feature>
<dbReference type="FunFam" id="3.40.50.1000:FF:000037">
    <property type="entry name" value="D,D-heptose 1,7-bisphosphate phosphatase"/>
    <property type="match status" value="1"/>
</dbReference>
<feature type="binding site" evidence="11">
    <location>
        <position position="134"/>
    </location>
    <ligand>
        <name>substrate</name>
    </ligand>
</feature>
<dbReference type="EMBL" id="LAJX01000112">
    <property type="protein sequence ID" value="KJV06419.1"/>
    <property type="molecule type" value="Genomic_DNA"/>
</dbReference>
<evidence type="ECO:0000256" key="10">
    <source>
        <dbReference type="PIRSR" id="PIRSR004682-1"/>
    </source>
</evidence>
<dbReference type="PANTHER" id="PTHR42891">
    <property type="entry name" value="D-GLYCERO-BETA-D-MANNO-HEPTOSE-1,7-BISPHOSPHATE 7-PHOSPHATASE"/>
    <property type="match status" value="1"/>
</dbReference>
<dbReference type="EC" id="3.1.3.-" evidence="9"/>
<dbReference type="NCBIfam" id="TIGR01662">
    <property type="entry name" value="HAD-SF-IIIA"/>
    <property type="match status" value="1"/>
</dbReference>
<evidence type="ECO:0000256" key="7">
    <source>
        <dbReference type="ARBA" id="ARBA00031828"/>
    </source>
</evidence>
<dbReference type="InterPro" id="IPR006543">
    <property type="entry name" value="Histidinol-phos"/>
</dbReference>
<keyword evidence="4 9" id="KW-0378">Hydrolase</keyword>
<dbReference type="CDD" id="cd07503">
    <property type="entry name" value="HAD_HisB-N"/>
    <property type="match status" value="1"/>
</dbReference>
<feature type="binding site" evidence="11">
    <location>
        <begin position="50"/>
        <end position="53"/>
    </location>
    <ligand>
        <name>substrate</name>
    </ligand>
</feature>
<feature type="site" description="Stabilizes the phosphoryl group" evidence="12">
    <location>
        <position position="50"/>
    </location>
</feature>
<evidence type="ECO:0000256" key="4">
    <source>
        <dbReference type="ARBA" id="ARBA00022801"/>
    </source>
</evidence>
<comment type="cofactor">
    <cofactor evidence="13">
        <name>Zn(2+)</name>
        <dbReference type="ChEBI" id="CHEBI:29105"/>
    </cofactor>
</comment>
<feature type="binding site" evidence="13">
    <location>
        <position position="10"/>
    </location>
    <ligand>
        <name>Mg(2+)</name>
        <dbReference type="ChEBI" id="CHEBI:18420"/>
    </ligand>
</feature>
<keyword evidence="5 13" id="KW-0862">Zinc</keyword>
<dbReference type="PIRSF" id="PIRSF004682">
    <property type="entry name" value="GmhB"/>
    <property type="match status" value="1"/>
</dbReference>
<feature type="binding site" evidence="11">
    <location>
        <begin position="16"/>
        <end position="19"/>
    </location>
    <ligand>
        <name>substrate</name>
    </ligand>
</feature>
<dbReference type="NCBIfam" id="TIGR00213">
    <property type="entry name" value="GmhB_yaeD"/>
    <property type="match status" value="1"/>
</dbReference>
<dbReference type="PATRIC" id="fig|1632867.3.peg.415"/>
<feature type="active site" description="Proton donor" evidence="10">
    <location>
        <position position="10"/>
    </location>
</feature>
<sequence length="179" mass="20061">MQPALFLDRDGVINIDHAYVYKQEDFQFVDGIFELCRTAKTQGYLIFVVTNQAGIGRGFYSEQEFNQLTAWMCQVFTAHNANIDKVYFCPHHPEYGIGQYRIDSPMRKPNPGMILAAQHEFNVDLAASLLIGDKESDIEAGINAGIGYNLLLRPKRQPPLSTQAKRGYRASSTSAALPN</sequence>
<feature type="active site" description="Nucleophile" evidence="10">
    <location>
        <position position="8"/>
    </location>
</feature>
<dbReference type="GO" id="GO:0005975">
    <property type="term" value="P:carbohydrate metabolic process"/>
    <property type="evidence" value="ECO:0007669"/>
    <property type="project" value="InterPro"/>
</dbReference>
<dbReference type="GO" id="GO:0005737">
    <property type="term" value="C:cytoplasm"/>
    <property type="evidence" value="ECO:0007669"/>
    <property type="project" value="UniProtKB-SubCell"/>
</dbReference>
<feature type="binding site" evidence="13">
    <location>
        <position position="89"/>
    </location>
    <ligand>
        <name>Zn(2+)</name>
        <dbReference type="ChEBI" id="CHEBI:29105"/>
    </ligand>
</feature>
<feature type="binding site" evidence="13">
    <location>
        <position position="133"/>
    </location>
    <ligand>
        <name>Mg(2+)</name>
        <dbReference type="ChEBI" id="CHEBI:18420"/>
    </ligand>
</feature>
<comment type="caution">
    <text evidence="15">The sequence shown here is derived from an EMBL/GenBank/DDBJ whole genome shotgun (WGS) entry which is preliminary data.</text>
</comment>
<reference evidence="16" key="1">
    <citation type="submission" date="2015-03" db="EMBL/GenBank/DDBJ databases">
        <title>Draft genome sequence of a novel methanotroph (Sn10-6) isolated from flooded ricefield rhizosphere in India.</title>
        <authorList>
            <person name="Pandit P.S."/>
            <person name="Pore S.D."/>
            <person name="Arora P."/>
            <person name="Kapse N.G."/>
            <person name="Dhakephalkar P.K."/>
            <person name="Rahalkar M.C."/>
        </authorList>
    </citation>
    <scope>NUCLEOTIDE SEQUENCE [LARGE SCALE GENOMIC DNA]</scope>
    <source>
        <strain evidence="16">Sn10-6</strain>
    </source>
</reference>
<dbReference type="Gene3D" id="3.40.50.1000">
    <property type="entry name" value="HAD superfamily/HAD-like"/>
    <property type="match status" value="1"/>
</dbReference>
<dbReference type="InterPro" id="IPR036412">
    <property type="entry name" value="HAD-like_sf"/>
</dbReference>
<evidence type="ECO:0000313" key="16">
    <source>
        <dbReference type="Proteomes" id="UP000033684"/>
    </source>
</evidence>
<evidence type="ECO:0000256" key="2">
    <source>
        <dbReference type="ARBA" id="ARBA00022490"/>
    </source>
</evidence>
<gene>
    <name evidence="15" type="ORF">VZ94_11410</name>
</gene>
<keyword evidence="3 13" id="KW-0479">Metal-binding</keyword>
<feature type="site" description="Stabilizes the phosphoryl group" evidence="12">
    <location>
        <position position="108"/>
    </location>
</feature>
<keyword evidence="13" id="KW-0460">Magnesium</keyword>
<comment type="similarity">
    <text evidence="8 9">Belongs to the gmhB family.</text>
</comment>
<evidence type="ECO:0000256" key="6">
    <source>
        <dbReference type="ARBA" id="ARBA00023277"/>
    </source>
</evidence>
<comment type="subcellular location">
    <subcellularLocation>
        <location evidence="1 9">Cytoplasm</location>
    </subcellularLocation>
</comment>
<keyword evidence="6 9" id="KW-0119">Carbohydrate metabolism</keyword>
<evidence type="ECO:0000256" key="9">
    <source>
        <dbReference type="PIRNR" id="PIRNR004682"/>
    </source>
</evidence>
<evidence type="ECO:0000256" key="13">
    <source>
        <dbReference type="PIRSR" id="PIRSR004682-4"/>
    </source>
</evidence>
<dbReference type="SUPFAM" id="SSF56784">
    <property type="entry name" value="HAD-like"/>
    <property type="match status" value="1"/>
</dbReference>
<dbReference type="InterPro" id="IPR004446">
    <property type="entry name" value="Heptose_bisP_phosphatase"/>
</dbReference>
<dbReference type="Proteomes" id="UP000033684">
    <property type="component" value="Unassembled WGS sequence"/>
</dbReference>
<dbReference type="OrthoDB" id="9781367at2"/>
<evidence type="ECO:0000256" key="3">
    <source>
        <dbReference type="ARBA" id="ARBA00022723"/>
    </source>
</evidence>
<dbReference type="GO" id="GO:0046872">
    <property type="term" value="F:metal ion binding"/>
    <property type="evidence" value="ECO:0007669"/>
    <property type="project" value="UniProtKB-KW"/>
</dbReference>
<evidence type="ECO:0000313" key="15">
    <source>
        <dbReference type="EMBL" id="KJV06419.1"/>
    </source>
</evidence>
<dbReference type="GO" id="GO:0016791">
    <property type="term" value="F:phosphatase activity"/>
    <property type="evidence" value="ECO:0007669"/>
    <property type="project" value="InterPro"/>
</dbReference>
<evidence type="ECO:0000256" key="11">
    <source>
        <dbReference type="PIRSR" id="PIRSR004682-2"/>
    </source>
</evidence>
<dbReference type="PANTHER" id="PTHR42891:SF1">
    <property type="entry name" value="D-GLYCERO-BETA-D-MANNO-HEPTOSE-1,7-BISPHOSPHATE 7-PHOSPHATASE"/>
    <property type="match status" value="1"/>
</dbReference>
<dbReference type="NCBIfam" id="TIGR01656">
    <property type="entry name" value="Histidinol-ppas"/>
    <property type="match status" value="1"/>
</dbReference>
<organism evidence="15 16">
    <name type="scientific">Methylocucumis oryzae</name>
    <dbReference type="NCBI Taxonomy" id="1632867"/>
    <lineage>
        <taxon>Bacteria</taxon>
        <taxon>Pseudomonadati</taxon>
        <taxon>Pseudomonadota</taxon>
        <taxon>Gammaproteobacteria</taxon>
        <taxon>Methylococcales</taxon>
        <taxon>Methylococcaceae</taxon>
        <taxon>Methylocucumis</taxon>
    </lineage>
</organism>
<proteinExistence type="inferred from homology"/>
<feature type="site" description="Contributes to substrate recognition" evidence="12">
    <location>
        <position position="107"/>
    </location>
</feature>
<feature type="binding site" evidence="11">
    <location>
        <begin position="107"/>
        <end position="108"/>
    </location>
    <ligand>
        <name>substrate</name>
    </ligand>
</feature>
<dbReference type="InterPro" id="IPR023214">
    <property type="entry name" value="HAD_sf"/>
</dbReference>
<evidence type="ECO:0000256" key="14">
    <source>
        <dbReference type="SAM" id="MobiDB-lite"/>
    </source>
</evidence>
<feature type="binding site" evidence="13">
    <location>
        <position position="8"/>
    </location>
    <ligand>
        <name>Mg(2+)</name>
        <dbReference type="ChEBI" id="CHEBI:18420"/>
    </ligand>
</feature>
<protein>
    <recommendedName>
        <fullName evidence="7 9">D,D-heptose 1,7-bisphosphate phosphatase</fullName>
        <ecNumber evidence="9">3.1.3.-</ecNumber>
    </recommendedName>
</protein>
<reference evidence="15 16" key="2">
    <citation type="journal article" date="2016" name="Microb. Ecol.">
        <title>Genome Characteristics of a Novel Type I Methanotroph (Sn10-6) Isolated from a Flooded Indian Rice Field.</title>
        <authorList>
            <person name="Rahalkar M.C."/>
            <person name="Pandit P.S."/>
            <person name="Dhakephalkar P.K."/>
            <person name="Pore S."/>
            <person name="Arora P."/>
            <person name="Kapse N."/>
        </authorList>
    </citation>
    <scope>NUCLEOTIDE SEQUENCE [LARGE SCALE GENOMIC DNA]</scope>
    <source>
        <strain evidence="15 16">Sn10-6</strain>
    </source>
</reference>
<name>A0A0F3ILF6_9GAMM</name>